<keyword evidence="5 13" id="KW-0349">Heme</keyword>
<reference evidence="14" key="1">
    <citation type="journal article" date="2019" name="Environ. Microbiol.">
        <title>Fungal ecological strategies reflected in gene transcription - a case study of two litter decomposers.</title>
        <authorList>
            <person name="Barbi F."/>
            <person name="Kohler A."/>
            <person name="Barry K."/>
            <person name="Baskaran P."/>
            <person name="Daum C."/>
            <person name="Fauchery L."/>
            <person name="Ihrmark K."/>
            <person name="Kuo A."/>
            <person name="LaButti K."/>
            <person name="Lipzen A."/>
            <person name="Morin E."/>
            <person name="Grigoriev I.V."/>
            <person name="Henrissat B."/>
            <person name="Lindahl B."/>
            <person name="Martin F."/>
        </authorList>
    </citation>
    <scope>NUCLEOTIDE SEQUENCE</scope>
    <source>
        <strain evidence="14">JB14</strain>
    </source>
</reference>
<keyword evidence="9" id="KW-0560">Oxidoreductase</keyword>
<dbReference type="GO" id="GO:0004497">
    <property type="term" value="F:monooxygenase activity"/>
    <property type="evidence" value="ECO:0007669"/>
    <property type="project" value="UniProtKB-KW"/>
</dbReference>
<dbReference type="SUPFAM" id="SSF48264">
    <property type="entry name" value="Cytochrome P450"/>
    <property type="match status" value="1"/>
</dbReference>
<keyword evidence="8" id="KW-1133">Transmembrane helix</keyword>
<dbReference type="GO" id="GO:0016020">
    <property type="term" value="C:membrane"/>
    <property type="evidence" value="ECO:0007669"/>
    <property type="project" value="UniProtKB-SubCell"/>
</dbReference>
<organism evidence="14 15">
    <name type="scientific">Gymnopus androsaceus JB14</name>
    <dbReference type="NCBI Taxonomy" id="1447944"/>
    <lineage>
        <taxon>Eukaryota</taxon>
        <taxon>Fungi</taxon>
        <taxon>Dikarya</taxon>
        <taxon>Basidiomycota</taxon>
        <taxon>Agaricomycotina</taxon>
        <taxon>Agaricomycetes</taxon>
        <taxon>Agaricomycetidae</taxon>
        <taxon>Agaricales</taxon>
        <taxon>Marasmiineae</taxon>
        <taxon>Omphalotaceae</taxon>
        <taxon>Gymnopus</taxon>
    </lineage>
</organism>
<evidence type="ECO:0000256" key="8">
    <source>
        <dbReference type="ARBA" id="ARBA00022989"/>
    </source>
</evidence>
<name>A0A6A4GMK9_9AGAR</name>
<keyword evidence="15" id="KW-1185">Reference proteome</keyword>
<comment type="similarity">
    <text evidence="4">Belongs to the cytochrome P450 family.</text>
</comment>
<evidence type="ECO:0000313" key="15">
    <source>
        <dbReference type="Proteomes" id="UP000799118"/>
    </source>
</evidence>
<dbReference type="OrthoDB" id="1470350at2759"/>
<evidence type="ECO:0000256" key="10">
    <source>
        <dbReference type="ARBA" id="ARBA00023004"/>
    </source>
</evidence>
<keyword evidence="6" id="KW-0812">Transmembrane</keyword>
<dbReference type="InterPro" id="IPR036396">
    <property type="entry name" value="Cyt_P450_sf"/>
</dbReference>
<evidence type="ECO:0000256" key="1">
    <source>
        <dbReference type="ARBA" id="ARBA00001971"/>
    </source>
</evidence>
<keyword evidence="11" id="KW-0503">Monooxygenase</keyword>
<dbReference type="InterPro" id="IPR001128">
    <property type="entry name" value="Cyt_P450"/>
</dbReference>
<evidence type="ECO:0000256" key="6">
    <source>
        <dbReference type="ARBA" id="ARBA00022692"/>
    </source>
</evidence>
<comment type="subcellular location">
    <subcellularLocation>
        <location evidence="2">Membrane</location>
    </subcellularLocation>
</comment>
<dbReference type="GO" id="GO:0020037">
    <property type="term" value="F:heme binding"/>
    <property type="evidence" value="ECO:0007669"/>
    <property type="project" value="InterPro"/>
</dbReference>
<dbReference type="GO" id="GO:0005506">
    <property type="term" value="F:iron ion binding"/>
    <property type="evidence" value="ECO:0007669"/>
    <property type="project" value="InterPro"/>
</dbReference>
<keyword evidence="12" id="KW-0472">Membrane</keyword>
<evidence type="ECO:0000256" key="13">
    <source>
        <dbReference type="PIRSR" id="PIRSR602403-1"/>
    </source>
</evidence>
<evidence type="ECO:0000256" key="4">
    <source>
        <dbReference type="ARBA" id="ARBA00010617"/>
    </source>
</evidence>
<dbReference type="PANTHER" id="PTHR24305">
    <property type="entry name" value="CYTOCHROME P450"/>
    <property type="match status" value="1"/>
</dbReference>
<comment type="cofactor">
    <cofactor evidence="1 13">
        <name>heme</name>
        <dbReference type="ChEBI" id="CHEBI:30413"/>
    </cofactor>
</comment>
<feature type="binding site" description="axial binding residue" evidence="13">
    <location>
        <position position="486"/>
    </location>
    <ligand>
        <name>heme</name>
        <dbReference type="ChEBI" id="CHEBI:30413"/>
    </ligand>
    <ligandPart>
        <name>Fe</name>
        <dbReference type="ChEBI" id="CHEBI:18248"/>
    </ligandPart>
</feature>
<dbReference type="PRINTS" id="PR00385">
    <property type="entry name" value="P450"/>
</dbReference>
<evidence type="ECO:0000256" key="9">
    <source>
        <dbReference type="ARBA" id="ARBA00023002"/>
    </source>
</evidence>
<evidence type="ECO:0000313" key="14">
    <source>
        <dbReference type="EMBL" id="KAE9386495.1"/>
    </source>
</evidence>
<dbReference type="InterPro" id="IPR002403">
    <property type="entry name" value="Cyt_P450_E_grp-IV"/>
</dbReference>
<dbReference type="AlphaFoldDB" id="A0A6A4GMK9"/>
<proteinExistence type="inferred from homology"/>
<keyword evidence="7 13" id="KW-0479">Metal-binding</keyword>
<dbReference type="PANTHER" id="PTHR24305:SF166">
    <property type="entry name" value="CYTOCHROME P450 12A4, MITOCHONDRIAL-RELATED"/>
    <property type="match status" value="1"/>
</dbReference>
<keyword evidence="10 13" id="KW-0408">Iron</keyword>
<comment type="pathway">
    <text evidence="3">Secondary metabolite biosynthesis; terpenoid biosynthesis.</text>
</comment>
<sequence length="544" mass="61414">MLRKTDRSSAMHHFIAVCWALFVLALLFVCWKQFVIKCHDISIPGPKATSWITGNLLDLHSPDGIEMHKKMFRDYGGVVKFHGFFGNEQLFIADPLALREITSKHQGVFPETSLFIELNRLMFGNSLTAIHGAGHRAARRLLNPIFAPSSLKNFEKRMEPIGEELCQVLRSHMATNGPSEVEIWTLIWRSSLDFLGCSFLKYPFQALTSGNENFYVKSIPHLFPLLRKLGPAIFLLPYANRCGSPAFRRWIAGIIPWKPLQDFRTIIQAIEDNGNMLLQQGITLDSPGVKSHMFEDQQSLAAFLLNETNNPECTKAYKDNAVGHINLLIFAAAETTTGAIAHALYELSCQPEIQKALRLELKSNKCKDRVESNMGTLLDAVIKETLRLHPPVIKVDRVALEDTRIRLRYPIVGSNGIPMTEITVCKNQQISLGILGLNTDTRIWGADATTWNPYRWLEKLPQTVQDAQIPGVFSSIMTFLGGERSCIGYSFALLEMKIALQAIILQFKISKSVNPVVWKWGNTQYPHVKGKDMPQLWLQMEPID</sequence>
<evidence type="ECO:0000256" key="5">
    <source>
        <dbReference type="ARBA" id="ARBA00022617"/>
    </source>
</evidence>
<dbReference type="Proteomes" id="UP000799118">
    <property type="component" value="Unassembled WGS sequence"/>
</dbReference>
<protein>
    <submittedName>
        <fullName evidence="14">Cytochrome P450</fullName>
    </submittedName>
</protein>
<evidence type="ECO:0000256" key="12">
    <source>
        <dbReference type="ARBA" id="ARBA00023136"/>
    </source>
</evidence>
<dbReference type="Pfam" id="PF00067">
    <property type="entry name" value="p450"/>
    <property type="match status" value="1"/>
</dbReference>
<dbReference type="Gene3D" id="1.10.630.10">
    <property type="entry name" value="Cytochrome P450"/>
    <property type="match status" value="1"/>
</dbReference>
<evidence type="ECO:0000256" key="2">
    <source>
        <dbReference type="ARBA" id="ARBA00004370"/>
    </source>
</evidence>
<gene>
    <name evidence="14" type="ORF">BT96DRAFT_891584</name>
</gene>
<dbReference type="EMBL" id="ML769874">
    <property type="protein sequence ID" value="KAE9386495.1"/>
    <property type="molecule type" value="Genomic_DNA"/>
</dbReference>
<evidence type="ECO:0000256" key="11">
    <source>
        <dbReference type="ARBA" id="ARBA00023033"/>
    </source>
</evidence>
<dbReference type="GO" id="GO:0016705">
    <property type="term" value="F:oxidoreductase activity, acting on paired donors, with incorporation or reduction of molecular oxygen"/>
    <property type="evidence" value="ECO:0007669"/>
    <property type="project" value="InterPro"/>
</dbReference>
<evidence type="ECO:0000256" key="7">
    <source>
        <dbReference type="ARBA" id="ARBA00022723"/>
    </source>
</evidence>
<accession>A0A6A4GMK9</accession>
<dbReference type="PRINTS" id="PR00465">
    <property type="entry name" value="EP450IV"/>
</dbReference>
<dbReference type="InterPro" id="IPR050121">
    <property type="entry name" value="Cytochrome_P450_monoxygenase"/>
</dbReference>
<evidence type="ECO:0000256" key="3">
    <source>
        <dbReference type="ARBA" id="ARBA00004721"/>
    </source>
</evidence>